<dbReference type="SUPFAM" id="SSF46785">
    <property type="entry name" value="Winged helix' DNA-binding domain"/>
    <property type="match status" value="1"/>
</dbReference>
<dbReference type="Pfam" id="PF09824">
    <property type="entry name" value="ArsR"/>
    <property type="match status" value="1"/>
</dbReference>
<dbReference type="PATRIC" id="fig|1434119.4.peg.1464"/>
<accession>A0A0E3LAD8</accession>
<dbReference type="GeneID" id="41605148"/>
<dbReference type="GeneID" id="24860003"/>
<evidence type="ECO:0000256" key="1">
    <source>
        <dbReference type="SAM" id="Coils"/>
    </source>
</evidence>
<sequence>MGKRTRIINDPSYLVPLLRTFGSRTHKKIFDALSSKWMTRAEIDEFIGSDSSRSLHILKKAGLLESQWRVPEAGQKPSKEYHSSYSKVQVNFQCSFEDLSDIIMLTFKPYEEVKDAMDELERLVEEGNTSMSNLTRTLNKNPFYICAVARRSERLSVMGQRLKIIEDVEENYD</sequence>
<protein>
    <submittedName>
        <fullName evidence="2">Transcriptional regulator, ArsR family</fullName>
    </submittedName>
</protein>
<evidence type="ECO:0000313" key="3">
    <source>
        <dbReference type="Proteomes" id="UP000033092"/>
    </source>
</evidence>
<name>A0A0E3LAD8_9EURY</name>
<dbReference type="RefSeq" id="WP_048170924.1">
    <property type="nucleotide sequence ID" value="NZ_CP009507.1"/>
</dbReference>
<organism evidence="2 3">
    <name type="scientific">Methanosarcina siciliae HI350</name>
    <dbReference type="NCBI Taxonomy" id="1434119"/>
    <lineage>
        <taxon>Archaea</taxon>
        <taxon>Methanobacteriati</taxon>
        <taxon>Methanobacteriota</taxon>
        <taxon>Stenosarchaea group</taxon>
        <taxon>Methanomicrobia</taxon>
        <taxon>Methanosarcinales</taxon>
        <taxon>Methanosarcinaceae</taxon>
        <taxon>Methanosarcina</taxon>
    </lineage>
</organism>
<dbReference type="PIRSF" id="PIRSF022057">
    <property type="entry name" value="UCP022057"/>
    <property type="match status" value="1"/>
</dbReference>
<dbReference type="Proteomes" id="UP000033092">
    <property type="component" value="Chromosome"/>
</dbReference>
<reference evidence="2 3" key="1">
    <citation type="submission" date="2014-07" db="EMBL/GenBank/DDBJ databases">
        <title>Methanogenic archaea and the global carbon cycle.</title>
        <authorList>
            <person name="Henriksen J.R."/>
            <person name="Luke J."/>
            <person name="Reinhart S."/>
            <person name="Benedict M.N."/>
            <person name="Youngblut N.D."/>
            <person name="Metcalf M.E."/>
            <person name="Whitaker R.J."/>
            <person name="Metcalf W.W."/>
        </authorList>
    </citation>
    <scope>NUCLEOTIDE SEQUENCE [LARGE SCALE GENOMIC DNA]</scope>
    <source>
        <strain evidence="2 3">HI350</strain>
    </source>
</reference>
<dbReference type="AlphaFoldDB" id="A0A0E3LAD8"/>
<gene>
    <name evidence="2" type="ORF">MSSIH_1156</name>
</gene>
<dbReference type="EMBL" id="CP009507">
    <property type="protein sequence ID" value="AKB31846.1"/>
    <property type="molecule type" value="Genomic_DNA"/>
</dbReference>
<keyword evidence="1" id="KW-0175">Coiled coil</keyword>
<feature type="coiled-coil region" evidence="1">
    <location>
        <begin position="110"/>
        <end position="137"/>
    </location>
</feature>
<evidence type="ECO:0000313" key="2">
    <source>
        <dbReference type="EMBL" id="AKB31846.1"/>
    </source>
</evidence>
<dbReference type="InterPro" id="IPR014517">
    <property type="entry name" value="ArsR_tscrpt_regulator"/>
</dbReference>
<dbReference type="InterPro" id="IPR036390">
    <property type="entry name" value="WH_DNA-bd_sf"/>
</dbReference>
<dbReference type="KEGG" id="msz:MSSIH_1156"/>
<proteinExistence type="predicted"/>
<dbReference type="HOGENOM" id="CLU_129660_0_0_2"/>